<sequence>MGLLIILMTLPSKVISPVLCATMFCDNCSNRMALDRRRWIYDKGFVDNPQDPRKAY</sequence>
<dbReference type="WBParaSite" id="ACRNAN_scaffold11692.g27931.t1">
    <property type="protein sequence ID" value="ACRNAN_scaffold11692.g27931.t1"/>
    <property type="gene ID" value="ACRNAN_scaffold11692.g27931"/>
</dbReference>
<dbReference type="Proteomes" id="UP000887540">
    <property type="component" value="Unplaced"/>
</dbReference>
<organism evidence="2 3">
    <name type="scientific">Acrobeloides nanus</name>
    <dbReference type="NCBI Taxonomy" id="290746"/>
    <lineage>
        <taxon>Eukaryota</taxon>
        <taxon>Metazoa</taxon>
        <taxon>Ecdysozoa</taxon>
        <taxon>Nematoda</taxon>
        <taxon>Chromadorea</taxon>
        <taxon>Rhabditida</taxon>
        <taxon>Tylenchina</taxon>
        <taxon>Cephalobomorpha</taxon>
        <taxon>Cephaloboidea</taxon>
        <taxon>Cephalobidae</taxon>
        <taxon>Acrobeloides</taxon>
    </lineage>
</organism>
<evidence type="ECO:0000256" key="1">
    <source>
        <dbReference type="SAM" id="SignalP"/>
    </source>
</evidence>
<feature type="chain" id="PRO_5037041819" evidence="1">
    <location>
        <begin position="21"/>
        <end position="56"/>
    </location>
</feature>
<protein>
    <submittedName>
        <fullName evidence="3">Uncharacterized protein</fullName>
    </submittedName>
</protein>
<feature type="signal peptide" evidence="1">
    <location>
        <begin position="1"/>
        <end position="20"/>
    </location>
</feature>
<evidence type="ECO:0000313" key="3">
    <source>
        <dbReference type="WBParaSite" id="ACRNAN_scaffold11692.g27931.t1"/>
    </source>
</evidence>
<keyword evidence="1" id="KW-0732">Signal</keyword>
<reference evidence="3" key="1">
    <citation type="submission" date="2022-11" db="UniProtKB">
        <authorList>
            <consortium name="WormBaseParasite"/>
        </authorList>
    </citation>
    <scope>IDENTIFICATION</scope>
</reference>
<evidence type="ECO:0000313" key="2">
    <source>
        <dbReference type="Proteomes" id="UP000887540"/>
    </source>
</evidence>
<keyword evidence="2" id="KW-1185">Reference proteome</keyword>
<proteinExistence type="predicted"/>
<name>A0A914CLP0_9BILA</name>
<dbReference type="AlphaFoldDB" id="A0A914CLP0"/>
<accession>A0A914CLP0</accession>